<dbReference type="RefSeq" id="WP_025387865.1">
    <property type="nucleotide sequence ID" value="NZ_CP004350.1"/>
</dbReference>
<organism evidence="3 4">
    <name type="scientific">Corynebacterium casei LMG S-19264</name>
    <dbReference type="NCBI Taxonomy" id="1285583"/>
    <lineage>
        <taxon>Bacteria</taxon>
        <taxon>Bacillati</taxon>
        <taxon>Actinomycetota</taxon>
        <taxon>Actinomycetes</taxon>
        <taxon>Mycobacteriales</taxon>
        <taxon>Corynebacteriaceae</taxon>
        <taxon>Corynebacterium</taxon>
    </lineage>
</organism>
<sequence>MNIQAIIASILAAVTGFAGGVAPTSSLPNIPFISDWDDDWDDRWDDDDDDDWDDDDWDDDDWDDDWDD</sequence>
<dbReference type="GeneID" id="82878075"/>
<evidence type="ECO:0000313" key="3">
    <source>
        <dbReference type="EMBL" id="AHI20517.1"/>
    </source>
</evidence>
<feature type="region of interest" description="Disordered" evidence="1">
    <location>
        <begin position="37"/>
        <end position="68"/>
    </location>
</feature>
<proteinExistence type="predicted"/>
<evidence type="ECO:0000313" key="4">
    <source>
        <dbReference type="Proteomes" id="UP000019226"/>
    </source>
</evidence>
<keyword evidence="2" id="KW-0732">Signal</keyword>
<dbReference type="Proteomes" id="UP000019226">
    <property type="component" value="Chromosome"/>
</dbReference>
<reference evidence="4" key="1">
    <citation type="submission" date="2013-02" db="EMBL/GenBank/DDBJ databases">
        <title>The complete genome sequence of Corynebacterium casei LMG S-19264 (=DSM 44701).</title>
        <authorList>
            <person name="Ruckert C."/>
            <person name="Albersmeier A."/>
            <person name="Kalinowski J."/>
        </authorList>
    </citation>
    <scope>NUCLEOTIDE SEQUENCE [LARGE SCALE GENOMIC DNA]</scope>
    <source>
        <strain evidence="4">LMG S-19264</strain>
    </source>
</reference>
<gene>
    <name evidence="3" type="ORF">CCASEI_09800</name>
</gene>
<evidence type="ECO:0000256" key="1">
    <source>
        <dbReference type="SAM" id="MobiDB-lite"/>
    </source>
</evidence>
<dbReference type="EMBL" id="CP004350">
    <property type="protein sequence ID" value="AHI20517.1"/>
    <property type="molecule type" value="Genomic_DNA"/>
</dbReference>
<evidence type="ECO:0000256" key="2">
    <source>
        <dbReference type="SAM" id="SignalP"/>
    </source>
</evidence>
<feature type="signal peptide" evidence="2">
    <location>
        <begin position="1"/>
        <end position="18"/>
    </location>
</feature>
<feature type="chain" id="PRO_5045787838" evidence="2">
    <location>
        <begin position="19"/>
        <end position="68"/>
    </location>
</feature>
<name>A0ABM5PRC9_9CORY</name>
<accession>A0ABM5PRC9</accession>
<protein>
    <submittedName>
        <fullName evidence="3">Uncharacterized protein</fullName>
    </submittedName>
</protein>
<keyword evidence="4" id="KW-1185">Reference proteome</keyword>